<comment type="caution">
    <text evidence="5">The sequence shown here is derived from an EMBL/GenBank/DDBJ whole genome shotgun (WGS) entry which is preliminary data.</text>
</comment>
<dbReference type="EMBL" id="JBHSDH010000013">
    <property type="protein sequence ID" value="MFC4292360.1"/>
    <property type="molecule type" value="Genomic_DNA"/>
</dbReference>
<dbReference type="InterPro" id="IPR044725">
    <property type="entry name" value="CBSX3_CBS_dom"/>
</dbReference>
<sequence length="171" mass="19245">MQIKDRPEFNRKGTVLTFSPEQDVFTAVQAMSEKNYGAAVVVSPDNKPLGIVTERDFMRRLINKGLDPKKTALSAIMTSDLRLARGDDDLLDWLRQMSNDRFRHLPVVDDDGTLIGIMSQGDFVSYTWPELLNRVKEQARATFDINPSIFIGLAVFVLIALTGIFALLLTR</sequence>
<dbReference type="SMART" id="SM00116">
    <property type="entry name" value="CBS"/>
    <property type="match status" value="2"/>
</dbReference>
<keyword evidence="3" id="KW-0472">Membrane</keyword>
<dbReference type="Proteomes" id="UP001595887">
    <property type="component" value="Unassembled WGS sequence"/>
</dbReference>
<dbReference type="RefSeq" id="WP_381422988.1">
    <property type="nucleotide sequence ID" value="NZ_JBHSDH010000013.1"/>
</dbReference>
<dbReference type="CDD" id="cd04623">
    <property type="entry name" value="CBS_pair_bac_euk"/>
    <property type="match status" value="1"/>
</dbReference>
<dbReference type="InterPro" id="IPR051257">
    <property type="entry name" value="Diverse_CBS-Domain"/>
</dbReference>
<feature type="domain" description="CBS" evidence="4">
    <location>
        <begin position="9"/>
        <end position="68"/>
    </location>
</feature>
<dbReference type="Pfam" id="PF00571">
    <property type="entry name" value="CBS"/>
    <property type="match status" value="2"/>
</dbReference>
<dbReference type="PROSITE" id="PS51371">
    <property type="entry name" value="CBS"/>
    <property type="match status" value="2"/>
</dbReference>
<dbReference type="InterPro" id="IPR046342">
    <property type="entry name" value="CBS_dom_sf"/>
</dbReference>
<keyword evidence="1 2" id="KW-0129">CBS domain</keyword>
<evidence type="ECO:0000256" key="2">
    <source>
        <dbReference type="PROSITE-ProRule" id="PRU00703"/>
    </source>
</evidence>
<evidence type="ECO:0000256" key="1">
    <source>
        <dbReference type="ARBA" id="ARBA00023122"/>
    </source>
</evidence>
<keyword evidence="3" id="KW-1133">Transmembrane helix</keyword>
<dbReference type="SUPFAM" id="SSF54631">
    <property type="entry name" value="CBS-domain pair"/>
    <property type="match status" value="1"/>
</dbReference>
<reference evidence="6" key="1">
    <citation type="journal article" date="2019" name="Int. J. Syst. Evol. Microbiol.">
        <title>The Global Catalogue of Microorganisms (GCM) 10K type strain sequencing project: providing services to taxonomists for standard genome sequencing and annotation.</title>
        <authorList>
            <consortium name="The Broad Institute Genomics Platform"/>
            <consortium name="The Broad Institute Genome Sequencing Center for Infectious Disease"/>
            <person name="Wu L."/>
            <person name="Ma J."/>
        </authorList>
    </citation>
    <scope>NUCLEOTIDE SEQUENCE [LARGE SCALE GENOMIC DNA]</scope>
    <source>
        <strain evidence="6">CECT 8531</strain>
    </source>
</reference>
<dbReference type="InterPro" id="IPR000644">
    <property type="entry name" value="CBS_dom"/>
</dbReference>
<dbReference type="Gene3D" id="3.10.580.10">
    <property type="entry name" value="CBS-domain"/>
    <property type="match status" value="1"/>
</dbReference>
<evidence type="ECO:0000256" key="3">
    <source>
        <dbReference type="SAM" id="Phobius"/>
    </source>
</evidence>
<evidence type="ECO:0000313" key="5">
    <source>
        <dbReference type="EMBL" id="MFC4292360.1"/>
    </source>
</evidence>
<name>A0ABV8RIP4_9SPHN</name>
<proteinExistence type="predicted"/>
<dbReference type="PANTHER" id="PTHR43080">
    <property type="entry name" value="CBS DOMAIN-CONTAINING PROTEIN CBSX3, MITOCHONDRIAL"/>
    <property type="match status" value="1"/>
</dbReference>
<evidence type="ECO:0000313" key="6">
    <source>
        <dbReference type="Proteomes" id="UP001595887"/>
    </source>
</evidence>
<feature type="transmembrane region" description="Helical" evidence="3">
    <location>
        <begin position="149"/>
        <end position="169"/>
    </location>
</feature>
<keyword evidence="3" id="KW-0812">Transmembrane</keyword>
<keyword evidence="6" id="KW-1185">Reference proteome</keyword>
<gene>
    <name evidence="5" type="ORF">ACFOWX_08020</name>
</gene>
<accession>A0ABV8RIP4</accession>
<organism evidence="5 6">
    <name type="scientific">Sphingorhabdus arenilitoris</name>
    <dbReference type="NCBI Taxonomy" id="1490041"/>
    <lineage>
        <taxon>Bacteria</taxon>
        <taxon>Pseudomonadati</taxon>
        <taxon>Pseudomonadota</taxon>
        <taxon>Alphaproteobacteria</taxon>
        <taxon>Sphingomonadales</taxon>
        <taxon>Sphingomonadaceae</taxon>
        <taxon>Sphingorhabdus</taxon>
    </lineage>
</organism>
<dbReference type="PANTHER" id="PTHR43080:SF2">
    <property type="entry name" value="CBS DOMAIN-CONTAINING PROTEIN"/>
    <property type="match status" value="1"/>
</dbReference>
<evidence type="ECO:0000259" key="4">
    <source>
        <dbReference type="PROSITE" id="PS51371"/>
    </source>
</evidence>
<protein>
    <submittedName>
        <fullName evidence="5">CBS domain-containing protein</fullName>
    </submittedName>
</protein>
<feature type="domain" description="CBS" evidence="4">
    <location>
        <begin position="77"/>
        <end position="135"/>
    </location>
</feature>